<evidence type="ECO:0000256" key="3">
    <source>
        <dbReference type="ARBA" id="ARBA00022692"/>
    </source>
</evidence>
<evidence type="ECO:0000313" key="7">
    <source>
        <dbReference type="EMBL" id="RMZ97136.1"/>
    </source>
</evidence>
<dbReference type="AlphaFoldDB" id="A0A3M7PDF3"/>
<keyword evidence="8" id="KW-1185">Reference proteome</keyword>
<sequence>MLTYCGSSLSLNLMQPFDKIDLHSSFPSAFKNVKLMYFVVSIGPIMSLIGSLVSSIFSTARIAYTMSKDGLLFKCLSSVNVSSKVPDMATIWSMIICLLLILLFDVENLIGFTDISGFLIYSAVAMGLLVMRYNHDTESTVNQTMVESSPDSFELSEDR</sequence>
<dbReference type="GO" id="GO:0005886">
    <property type="term" value="C:plasma membrane"/>
    <property type="evidence" value="ECO:0007669"/>
    <property type="project" value="TreeGrafter"/>
</dbReference>
<comment type="caution">
    <text evidence="7">The sequence shown here is derived from an EMBL/GenBank/DDBJ whole genome shotgun (WGS) entry which is preliminary data.</text>
</comment>
<keyword evidence="5 6" id="KW-0472">Membrane</keyword>
<dbReference type="STRING" id="10195.A0A3M7PDF3"/>
<name>A0A3M7PDF3_BRAPC</name>
<evidence type="ECO:0000256" key="2">
    <source>
        <dbReference type="ARBA" id="ARBA00022448"/>
    </source>
</evidence>
<proteinExistence type="predicted"/>
<feature type="transmembrane region" description="Helical" evidence="6">
    <location>
        <begin position="35"/>
        <end position="64"/>
    </location>
</feature>
<feature type="non-terminal residue" evidence="7">
    <location>
        <position position="159"/>
    </location>
</feature>
<dbReference type="Pfam" id="PF13520">
    <property type="entry name" value="AA_permease_2"/>
    <property type="match status" value="1"/>
</dbReference>
<keyword evidence="4 6" id="KW-1133">Transmembrane helix</keyword>
<dbReference type="Proteomes" id="UP000276133">
    <property type="component" value="Unassembled WGS sequence"/>
</dbReference>
<organism evidence="7 8">
    <name type="scientific">Brachionus plicatilis</name>
    <name type="common">Marine rotifer</name>
    <name type="synonym">Brachionus muelleri</name>
    <dbReference type="NCBI Taxonomy" id="10195"/>
    <lineage>
        <taxon>Eukaryota</taxon>
        <taxon>Metazoa</taxon>
        <taxon>Spiralia</taxon>
        <taxon>Gnathifera</taxon>
        <taxon>Rotifera</taxon>
        <taxon>Eurotatoria</taxon>
        <taxon>Monogononta</taxon>
        <taxon>Pseudotrocha</taxon>
        <taxon>Ploima</taxon>
        <taxon>Brachionidae</taxon>
        <taxon>Brachionus</taxon>
    </lineage>
</organism>
<evidence type="ECO:0000256" key="1">
    <source>
        <dbReference type="ARBA" id="ARBA00004141"/>
    </source>
</evidence>
<dbReference type="EMBL" id="REGN01011610">
    <property type="protein sequence ID" value="RMZ97136.1"/>
    <property type="molecule type" value="Genomic_DNA"/>
</dbReference>
<keyword evidence="2" id="KW-0813">Transport</keyword>
<dbReference type="GO" id="GO:0015171">
    <property type="term" value="F:amino acid transmembrane transporter activity"/>
    <property type="evidence" value="ECO:0007669"/>
    <property type="project" value="TreeGrafter"/>
</dbReference>
<evidence type="ECO:0000313" key="8">
    <source>
        <dbReference type="Proteomes" id="UP000276133"/>
    </source>
</evidence>
<dbReference type="OrthoDB" id="3900342at2759"/>
<dbReference type="Gene3D" id="1.20.1740.10">
    <property type="entry name" value="Amino acid/polyamine transporter I"/>
    <property type="match status" value="1"/>
</dbReference>
<comment type="subcellular location">
    <subcellularLocation>
        <location evidence="1">Membrane</location>
        <topology evidence="1">Multi-pass membrane protein</topology>
    </subcellularLocation>
</comment>
<evidence type="ECO:0000256" key="6">
    <source>
        <dbReference type="SAM" id="Phobius"/>
    </source>
</evidence>
<dbReference type="PANTHER" id="PTHR43243">
    <property type="entry name" value="INNER MEMBRANE TRANSPORTER YGJI-RELATED"/>
    <property type="match status" value="1"/>
</dbReference>
<dbReference type="InterPro" id="IPR002293">
    <property type="entry name" value="AA/rel_permease1"/>
</dbReference>
<feature type="transmembrane region" description="Helical" evidence="6">
    <location>
        <begin position="110"/>
        <end position="130"/>
    </location>
</feature>
<protein>
    <submittedName>
        <fullName evidence="7">Cationic amino acid transporter 3</fullName>
    </submittedName>
</protein>
<evidence type="ECO:0000256" key="4">
    <source>
        <dbReference type="ARBA" id="ARBA00022989"/>
    </source>
</evidence>
<dbReference type="PANTHER" id="PTHR43243:SF4">
    <property type="entry name" value="CATIONIC AMINO ACID TRANSPORTER 4"/>
    <property type="match status" value="1"/>
</dbReference>
<feature type="transmembrane region" description="Helical" evidence="6">
    <location>
        <begin position="85"/>
        <end position="104"/>
    </location>
</feature>
<evidence type="ECO:0000256" key="5">
    <source>
        <dbReference type="ARBA" id="ARBA00023136"/>
    </source>
</evidence>
<accession>A0A3M7PDF3</accession>
<gene>
    <name evidence="7" type="ORF">BpHYR1_030252</name>
</gene>
<reference evidence="7 8" key="1">
    <citation type="journal article" date="2018" name="Sci. Rep.">
        <title>Genomic signatures of local adaptation to the degree of environmental predictability in rotifers.</title>
        <authorList>
            <person name="Franch-Gras L."/>
            <person name="Hahn C."/>
            <person name="Garcia-Roger E.M."/>
            <person name="Carmona M.J."/>
            <person name="Serra M."/>
            <person name="Gomez A."/>
        </authorList>
    </citation>
    <scope>NUCLEOTIDE SEQUENCE [LARGE SCALE GENOMIC DNA]</scope>
    <source>
        <strain evidence="7">HYR1</strain>
    </source>
</reference>
<keyword evidence="3 6" id="KW-0812">Transmembrane</keyword>